<evidence type="ECO:0000256" key="17">
    <source>
        <dbReference type="PROSITE-ProRule" id="PRU01240"/>
    </source>
</evidence>
<dbReference type="SUPFAM" id="SSF52799">
    <property type="entry name" value="(Phosphotyrosine protein) phosphatases II"/>
    <property type="match status" value="1"/>
</dbReference>
<dbReference type="Gene3D" id="2.30.29.30">
    <property type="entry name" value="Pleckstrin-homology domain (PH domain)/Phosphotyrosine-binding domain (PTB)"/>
    <property type="match status" value="1"/>
</dbReference>
<feature type="domain" description="P/Homo B" evidence="21">
    <location>
        <begin position="468"/>
        <end position="608"/>
    </location>
</feature>
<dbReference type="SUPFAM" id="SSF49785">
    <property type="entry name" value="Galactose-binding domain-like"/>
    <property type="match status" value="1"/>
</dbReference>
<dbReference type="SMART" id="SM00261">
    <property type="entry name" value="FU"/>
    <property type="match status" value="3"/>
</dbReference>
<dbReference type="GO" id="GO:0006629">
    <property type="term" value="P:lipid metabolic process"/>
    <property type="evidence" value="ECO:0007669"/>
    <property type="project" value="UniProtKB-KW"/>
</dbReference>
<dbReference type="InterPro" id="IPR016130">
    <property type="entry name" value="Tyr_Pase_AS"/>
</dbReference>
<evidence type="ECO:0000256" key="8">
    <source>
        <dbReference type="ARBA" id="ARBA00022729"/>
    </source>
</evidence>
<dbReference type="InterPro" id="IPR036852">
    <property type="entry name" value="Peptidase_S8/S53_dom_sf"/>
</dbReference>
<evidence type="ECO:0000256" key="7">
    <source>
        <dbReference type="ARBA" id="ARBA00022685"/>
    </source>
</evidence>
<feature type="active site" description="Charge relay system" evidence="16 17">
    <location>
        <position position="213"/>
    </location>
</feature>
<keyword evidence="14" id="KW-1015">Disulfide bond</keyword>
<dbReference type="InterPro" id="IPR032815">
    <property type="entry name" value="S8_pro-domain"/>
</dbReference>
<dbReference type="GO" id="GO:0052629">
    <property type="term" value="F:phosphatidylinositol-3,5-bisphosphate 3-phosphatase activity"/>
    <property type="evidence" value="ECO:0007669"/>
    <property type="project" value="UniProtKB-EC"/>
</dbReference>
<evidence type="ECO:0000259" key="21">
    <source>
        <dbReference type="PROSITE" id="PS51829"/>
    </source>
</evidence>
<feature type="active site" description="Charge relay system" evidence="16 17">
    <location>
        <position position="393"/>
    </location>
</feature>
<dbReference type="GO" id="GO:0005802">
    <property type="term" value="C:trans-Golgi network"/>
    <property type="evidence" value="ECO:0007669"/>
    <property type="project" value="TreeGrafter"/>
</dbReference>
<keyword evidence="15" id="KW-0325">Glycoprotein</keyword>
<organism evidence="22 23">
    <name type="scientific">Hypsibius exemplaris</name>
    <name type="common">Freshwater tardigrade</name>
    <dbReference type="NCBI Taxonomy" id="2072580"/>
    <lineage>
        <taxon>Eukaryota</taxon>
        <taxon>Metazoa</taxon>
        <taxon>Ecdysozoa</taxon>
        <taxon>Tardigrada</taxon>
        <taxon>Eutardigrada</taxon>
        <taxon>Parachela</taxon>
        <taxon>Hypsibioidea</taxon>
        <taxon>Hypsibiidae</taxon>
        <taxon>Hypsibius</taxon>
    </lineage>
</organism>
<feature type="region of interest" description="Disordered" evidence="18">
    <location>
        <begin position="1660"/>
        <end position="1690"/>
    </location>
</feature>
<dbReference type="GO" id="GO:0004252">
    <property type="term" value="F:serine-type endopeptidase activity"/>
    <property type="evidence" value="ECO:0007669"/>
    <property type="project" value="UniProtKB-UniRule"/>
</dbReference>
<keyword evidence="11" id="KW-0443">Lipid metabolism</keyword>
<dbReference type="OrthoDB" id="271628at2759"/>
<comment type="caution">
    <text evidence="22">The sequence shown here is derived from an EMBL/GenBank/DDBJ whole genome shotgun (WGS) entry which is preliminary data.</text>
</comment>
<evidence type="ECO:0000256" key="2">
    <source>
        <dbReference type="ARBA" id="ARBA00004184"/>
    </source>
</evidence>
<dbReference type="InterPro" id="IPR015500">
    <property type="entry name" value="Peptidase_S8_subtilisin-rel"/>
</dbReference>
<dbReference type="EMBL" id="MTYJ01000171">
    <property type="protein sequence ID" value="OQV11445.1"/>
    <property type="molecule type" value="Genomic_DNA"/>
</dbReference>
<evidence type="ECO:0000256" key="9">
    <source>
        <dbReference type="ARBA" id="ARBA00022801"/>
    </source>
</evidence>
<evidence type="ECO:0000256" key="5">
    <source>
        <dbReference type="ARBA" id="ARBA00012903"/>
    </source>
</evidence>
<dbReference type="FunFam" id="2.60.120.260:FF:000006">
    <property type="entry name" value="Proprotein convertase subtilisin/kexin type 5"/>
    <property type="match status" value="1"/>
</dbReference>
<keyword evidence="12" id="KW-0472">Membrane</keyword>
<dbReference type="Proteomes" id="UP000192578">
    <property type="component" value="Unassembled WGS sequence"/>
</dbReference>
<dbReference type="InterPro" id="IPR000209">
    <property type="entry name" value="Peptidase_S8/S53_dom"/>
</dbReference>
<dbReference type="Pfam" id="PF00082">
    <property type="entry name" value="Peptidase_S8"/>
    <property type="match status" value="1"/>
</dbReference>
<dbReference type="GO" id="GO:0000139">
    <property type="term" value="C:Golgi membrane"/>
    <property type="evidence" value="ECO:0007669"/>
    <property type="project" value="TreeGrafter"/>
</dbReference>
<dbReference type="SMART" id="SM00404">
    <property type="entry name" value="PTPc_motif"/>
    <property type="match status" value="1"/>
</dbReference>
<dbReference type="PANTHER" id="PTHR42884:SF23">
    <property type="entry name" value="FURIN-LIKE PROTEASE 2"/>
    <property type="match status" value="1"/>
</dbReference>
<dbReference type="InterPro" id="IPR002884">
    <property type="entry name" value="P_dom"/>
</dbReference>
<comment type="similarity">
    <text evidence="4">Belongs to the protein-tyrosine phosphatase family. Non-receptor class myotubularin subfamily.</text>
</comment>
<dbReference type="InterPro" id="IPR008979">
    <property type="entry name" value="Galactose-bd-like_sf"/>
</dbReference>
<dbReference type="GO" id="GO:0008038">
    <property type="term" value="P:neuron recognition"/>
    <property type="evidence" value="ECO:0007669"/>
    <property type="project" value="UniProtKB-ARBA"/>
</dbReference>
<reference evidence="23" key="1">
    <citation type="submission" date="2017-01" db="EMBL/GenBank/DDBJ databases">
        <title>Comparative genomics of anhydrobiosis in the tardigrade Hypsibius dujardini.</title>
        <authorList>
            <person name="Yoshida Y."/>
            <person name="Koutsovoulos G."/>
            <person name="Laetsch D."/>
            <person name="Stevens L."/>
            <person name="Kumar S."/>
            <person name="Horikawa D."/>
            <person name="Ishino K."/>
            <person name="Komine S."/>
            <person name="Tomita M."/>
            <person name="Blaxter M."/>
            <person name="Arakawa K."/>
        </authorList>
    </citation>
    <scope>NUCLEOTIDE SEQUENCE [LARGE SCALE GENOMIC DNA]</scope>
    <source>
        <strain evidence="23">Z151</strain>
    </source>
</reference>
<evidence type="ECO:0000256" key="10">
    <source>
        <dbReference type="ARBA" id="ARBA00022825"/>
    </source>
</evidence>
<dbReference type="SUPFAM" id="SSF50729">
    <property type="entry name" value="PH domain-like"/>
    <property type="match status" value="1"/>
</dbReference>
<sequence>MDLRLGWLSLCLFFIPVRDGSNSTEPVYSNQIAVRIEGGVERAKEIAKRHACEFVGQIGSLQDHYLFEHATISKRSLEESTPAHERLRDDPEVKWFEQQVIKKRVKRDMEMDVPSQMNFEGGLQPAGHKYAFADPWYPQQWYLHKGGHGGFDMNVEKAWRRGYSGKGISISILDDGVQPNHPDLAFNYDPMASLDINGRDNDPTPTDDGNNKHGTRCAGEVAAVAGNDFCGVGVAFNASIGGVRMLDGDVHDSVEATALSLNPQHIHIYSASWGPNDDGMTVDGPGPLAKKAFEDGIRKGRGGLGSVFVWASGNGGKSADSCSCDGYTNSIWTISVSSAAQDGSKPWYMEECPSTLATTYSSGSSMQPSIVTTDLYMKGNGMRACTNKHTGTSASAPLAAGIIALALEANPKLTWRDLQYLTILSARPEPLAEPTFTMNGVGRKVSNQFGYGLMDADRLVQLAEKWITVPEQHICRTQQFAQQMNIVRGRLIVEINTDGCQSSGSSAVRYLEHVQVVLSISAVHRGSLVIQLISPMGTASTMLPARPMDASRQGFTRWPFMSVQSWGENPAGTWRIIIEDRSTNPQDTVGANSHLSEWSIVLFGAAVDPLVGQFNLGGGVSSDRGGSSVSPSVRPTPTNGPVNCHLTCATCHGARFDDCGSCFRGYYFHNSHCLLSCPPGFLPVNDTMTCSICPPKCARCTDPLHCLSCQSGYLLDGDGCVPGHGSVNDECLHGFYFDHRLTKCLPCHTDCEKCAGSAAKDCLACRAPKVLYGNCVAVCPANFTVTNGVCVPLYGAVGGATGELMEPGSSSTYFLTAAIACIVILSVGLAVFCCLQTRSSSSLTGKNPKTPGHRSFYLKNQIKYQKAPVRLLDDYDDDSEEEVEAFSRRRDALKTTKSLKIRNISHESGRIAHTNMNDPTVPPQRPRRSAPPTSASSSHNTAATTSSASGTSHSQPPSSASSSSSVPQRTDTRTTTSPARTTNIIPNNNNNIPNNIPNIPNNNNNTSHPHQQQQRQDSSDSLLSSSHTTTTSNITLAHMDQQQQRNTRFPEKASMENATQKSNSSSSLSTMGESIGQGGAAGKDVPLRNRRGGGEGVYQQQQQQLEEGYQALPGEEEKLVSKTVQLSCPHTDTLKNGLLTVTNYRVIFRAMGSAMDSFEVPLSSIMAIDKVPAPVTNRTENAVRIRLLCKDLRKISLSITKNTEQPNLKSFLETLRQLAFPVSAKRQLFAFDYQGKYPSDGWSVYSPKGEFQRQGVPNDMWRISKVNEKYELSDTYPSVIAVPTAASDDFLKDVAAFRSRGRIPVLSWIHPATQATITRSSQPQVGVKSHSKEDQGYIKMIHDANPVCPRLCVMDARPMANAVANRAKGGGYESEENYPSIELVFLNIHNIHVMRESLRKVQEMCSPRIEDPTHFYSNLEATHWLLHIKTILAGALKIVDKVETYKSSVLVHCSDGWDRTAQLTSLSMIMLDPYYRTIRGFEVLVEKEWVSFGHKFAHRIGHGEEKLDSDRSPVFLQFIDCVWQLTQQFDVSFEFNERFLIAILDHLYGCRYGTFLCNCEKEHIEKGLKSKTISLWSYINSNLDDFRNPYFYEQPKNAPGVNHILYPLTTHRYLKLWMRYYARWDPSTKQQEPVDERYKQILFAYQKLTELRDNLKREAAGMKKPTGGKAAPPTTVSPSASTQLTGPVHV</sequence>
<feature type="domain" description="Myotubularin phosphatase" evidence="20">
    <location>
        <begin position="1241"/>
        <end position="1621"/>
    </location>
</feature>
<dbReference type="GO" id="GO:0008104">
    <property type="term" value="P:intracellular protein localization"/>
    <property type="evidence" value="ECO:0007669"/>
    <property type="project" value="UniProtKB-ARBA"/>
</dbReference>
<comment type="subcellular location">
    <subcellularLocation>
        <location evidence="2">Endomembrane system</location>
        <topology evidence="2">Peripheral membrane protein</topology>
    </subcellularLocation>
</comment>
<dbReference type="Pfam" id="PF02893">
    <property type="entry name" value="GRAM"/>
    <property type="match status" value="1"/>
</dbReference>
<dbReference type="InterPro" id="IPR006212">
    <property type="entry name" value="Furin_repeat"/>
</dbReference>
<evidence type="ECO:0000256" key="19">
    <source>
        <dbReference type="SAM" id="SignalP"/>
    </source>
</evidence>
<evidence type="ECO:0000256" key="4">
    <source>
        <dbReference type="ARBA" id="ARBA00007471"/>
    </source>
</evidence>
<dbReference type="Pfam" id="PF06602">
    <property type="entry name" value="Myotub-related"/>
    <property type="match status" value="1"/>
</dbReference>
<dbReference type="FunFam" id="3.40.50.200:FF:000001">
    <property type="entry name" value="Furin 2, isoform B"/>
    <property type="match status" value="1"/>
</dbReference>
<proteinExistence type="inferred from homology"/>
<dbReference type="PROSITE" id="PS51339">
    <property type="entry name" value="PPASE_MYOTUBULARIN"/>
    <property type="match status" value="1"/>
</dbReference>
<evidence type="ECO:0000256" key="18">
    <source>
        <dbReference type="SAM" id="MobiDB-lite"/>
    </source>
</evidence>
<evidence type="ECO:0000256" key="11">
    <source>
        <dbReference type="ARBA" id="ARBA00023098"/>
    </source>
</evidence>
<name>A0A1W0W8B2_HYPEX</name>
<keyword evidence="8 19" id="KW-0732">Signal</keyword>
<feature type="region of interest" description="Disordered" evidence="18">
    <location>
        <begin position="904"/>
        <end position="1102"/>
    </location>
</feature>
<dbReference type="PROSITE" id="PS51892">
    <property type="entry name" value="SUBTILASE"/>
    <property type="match status" value="1"/>
</dbReference>
<dbReference type="Pfam" id="PF01483">
    <property type="entry name" value="P_proprotein"/>
    <property type="match status" value="1"/>
</dbReference>
<dbReference type="InterPro" id="IPR003595">
    <property type="entry name" value="Tyr_Pase_cat"/>
</dbReference>
<dbReference type="PROSITE" id="PS51829">
    <property type="entry name" value="P_HOMO_B"/>
    <property type="match status" value="1"/>
</dbReference>
<evidence type="ECO:0000256" key="16">
    <source>
        <dbReference type="PIRSR" id="PIRSR615500-1"/>
    </source>
</evidence>
<dbReference type="PANTHER" id="PTHR42884">
    <property type="entry name" value="PROPROTEIN CONVERTASE SUBTILISIN/KEXIN-RELATED"/>
    <property type="match status" value="1"/>
</dbReference>
<dbReference type="CDD" id="cd00064">
    <property type="entry name" value="FU"/>
    <property type="match status" value="3"/>
</dbReference>
<comment type="cofactor">
    <cofactor evidence="1">
        <name>Ca(2+)</name>
        <dbReference type="ChEBI" id="CHEBI:29108"/>
    </cofactor>
</comment>
<dbReference type="PROSITE" id="PS00137">
    <property type="entry name" value="SUBTILASE_HIS"/>
    <property type="match status" value="1"/>
</dbReference>
<protein>
    <recommendedName>
        <fullName evidence="5">phosphatidylinositol-3,5-bisphosphate 3-phosphatase</fullName>
        <ecNumber evidence="5">3.1.3.95</ecNumber>
    </recommendedName>
</protein>
<dbReference type="InterPro" id="IPR022398">
    <property type="entry name" value="Peptidase_S8_His-AS"/>
</dbReference>
<dbReference type="InterPro" id="IPR038466">
    <property type="entry name" value="S8_pro-domain_sf"/>
</dbReference>
<evidence type="ECO:0000256" key="15">
    <source>
        <dbReference type="ARBA" id="ARBA00023180"/>
    </source>
</evidence>
<dbReference type="FunFam" id="3.30.70.850:FF:000001">
    <property type="entry name" value="Proprotein convertase subtilisin/kexin type 5"/>
    <property type="match status" value="1"/>
</dbReference>
<dbReference type="InterPro" id="IPR009030">
    <property type="entry name" value="Growth_fac_rcpt_cys_sf"/>
</dbReference>
<dbReference type="Gene3D" id="2.10.220.10">
    <property type="entry name" value="Hormone Receptor, Insulin-like Growth Factor Receptor 1, Chain A, domain 2"/>
    <property type="match status" value="3"/>
</dbReference>
<feature type="chain" id="PRO_5012212905" description="phosphatidylinositol-3,5-bisphosphate 3-phosphatase" evidence="19">
    <location>
        <begin position="21"/>
        <end position="1690"/>
    </location>
</feature>
<evidence type="ECO:0000256" key="3">
    <source>
        <dbReference type="ARBA" id="ARBA00005325"/>
    </source>
</evidence>
<dbReference type="InterPro" id="IPR010569">
    <property type="entry name" value="Myotubularin-like_Pase_dom"/>
</dbReference>
<dbReference type="Gene3D" id="3.30.70.850">
    <property type="entry name" value="Peptidase S8, pro-domain"/>
    <property type="match status" value="1"/>
</dbReference>
<evidence type="ECO:0000256" key="6">
    <source>
        <dbReference type="ARBA" id="ARBA00022670"/>
    </source>
</evidence>
<keyword evidence="10 17" id="KW-0720">Serine protease</keyword>
<dbReference type="EC" id="3.1.3.95" evidence="5"/>
<dbReference type="Pfam" id="PF16470">
    <property type="entry name" value="S8_pro-domain"/>
    <property type="match status" value="1"/>
</dbReference>
<dbReference type="SUPFAM" id="SSF54897">
    <property type="entry name" value="Protease propeptides/inhibitors"/>
    <property type="match status" value="1"/>
</dbReference>
<dbReference type="InterPro" id="IPR004182">
    <property type="entry name" value="GRAM"/>
</dbReference>
<feature type="active site" description="Charge relay system" evidence="16 17">
    <location>
        <position position="174"/>
    </location>
</feature>
<dbReference type="InterPro" id="IPR011993">
    <property type="entry name" value="PH-like_dom_sf"/>
</dbReference>
<dbReference type="Gene3D" id="2.60.120.260">
    <property type="entry name" value="Galactose-binding domain-like"/>
    <property type="match status" value="1"/>
</dbReference>
<accession>A0A1W0W8B2</accession>
<evidence type="ECO:0000313" key="23">
    <source>
        <dbReference type="Proteomes" id="UP000192578"/>
    </source>
</evidence>
<evidence type="ECO:0000256" key="14">
    <source>
        <dbReference type="ARBA" id="ARBA00023157"/>
    </source>
</evidence>
<dbReference type="PROSITE" id="PS00383">
    <property type="entry name" value="TYR_PHOSPHATASE_1"/>
    <property type="match status" value="1"/>
</dbReference>
<dbReference type="CDD" id="cd04059">
    <property type="entry name" value="Peptidases_S8_Protein_convertases_Kexins_Furin-like"/>
    <property type="match status" value="1"/>
</dbReference>
<keyword evidence="9 17" id="KW-0378">Hydrolase</keyword>
<keyword evidence="6 17" id="KW-0645">Protease</keyword>
<dbReference type="SUPFAM" id="SSF57184">
    <property type="entry name" value="Growth factor receptor domain"/>
    <property type="match status" value="1"/>
</dbReference>
<gene>
    <name evidence="22" type="ORF">BV898_14241</name>
</gene>
<evidence type="ECO:0000256" key="13">
    <source>
        <dbReference type="ARBA" id="ARBA00023145"/>
    </source>
</evidence>
<dbReference type="SUPFAM" id="SSF52743">
    <property type="entry name" value="Subtilisin-like"/>
    <property type="match status" value="1"/>
</dbReference>
<dbReference type="GO" id="GO:0016485">
    <property type="term" value="P:protein processing"/>
    <property type="evidence" value="ECO:0007669"/>
    <property type="project" value="TreeGrafter"/>
</dbReference>
<dbReference type="PROSITE" id="PS00136">
    <property type="entry name" value="SUBTILASE_ASP"/>
    <property type="match status" value="1"/>
</dbReference>
<evidence type="ECO:0000313" key="22">
    <source>
        <dbReference type="EMBL" id="OQV11445.1"/>
    </source>
</evidence>
<evidence type="ECO:0000256" key="1">
    <source>
        <dbReference type="ARBA" id="ARBA00001913"/>
    </source>
</evidence>
<dbReference type="Gene3D" id="3.40.50.200">
    <property type="entry name" value="Peptidase S8/S53 domain"/>
    <property type="match status" value="1"/>
</dbReference>
<dbReference type="InterPro" id="IPR023827">
    <property type="entry name" value="Peptidase_S8_Asp-AS"/>
</dbReference>
<dbReference type="InterPro" id="IPR029021">
    <property type="entry name" value="Prot-tyrosine_phosphatase-like"/>
</dbReference>
<comment type="similarity">
    <text evidence="3">Belongs to the peptidase S8 family. Furin subfamily.</text>
</comment>
<evidence type="ECO:0000259" key="20">
    <source>
        <dbReference type="PROSITE" id="PS51339"/>
    </source>
</evidence>
<keyword evidence="23" id="KW-1185">Reference proteome</keyword>
<feature type="compositionally biased region" description="Low complexity" evidence="18">
    <location>
        <begin position="930"/>
        <end position="1032"/>
    </location>
</feature>
<feature type="compositionally biased region" description="Polar residues" evidence="18">
    <location>
        <begin position="1674"/>
        <end position="1690"/>
    </location>
</feature>
<dbReference type="InterPro" id="IPR034182">
    <property type="entry name" value="Kexin/furin"/>
</dbReference>
<dbReference type="PRINTS" id="PR00723">
    <property type="entry name" value="SUBTILISIN"/>
</dbReference>
<keyword evidence="13" id="KW-0865">Zymogen</keyword>
<dbReference type="InterPro" id="IPR023828">
    <property type="entry name" value="Peptidase_S8_Ser-AS"/>
</dbReference>
<feature type="signal peptide" evidence="19">
    <location>
        <begin position="1"/>
        <end position="20"/>
    </location>
</feature>
<dbReference type="PROSITE" id="PS00138">
    <property type="entry name" value="SUBTILASE_SER"/>
    <property type="match status" value="1"/>
</dbReference>
<evidence type="ECO:0000256" key="12">
    <source>
        <dbReference type="ARBA" id="ARBA00023136"/>
    </source>
</evidence>
<keyword evidence="7" id="KW-0165">Cleavage on pair of basic residues</keyword>